<keyword evidence="2" id="KW-1185">Reference proteome</keyword>
<sequence length="525" mass="62776">MPNLNSEPLFQLIKSLTKAEKRYFKLLVTRNKSAEDAKFLKLFDLIDKQQEYDEAKILKKESSLKPGQMSNLKAHLYKQILQSLRSHNTSGDISIHIREQIDQATVLYNKCLYKQSFKILEKAKQLAEKNERPLLLLEIIEFEKRLVTKLIEPGMESRVTSIMKESERIQDKLRSLNNFSNLSLKLYSFYMNIGFIRDHKDFEIVNSFFYSTMPNFQEDQLSFDEKTYLFSSLVGYYFFIQDDERAYEYAKKWVGMFDDNPDLISSKLEMYIRALNNLLMAQNKLFRYSEFVKSFKKFEDIPRIKNLNLTDNIKLLWFKYASTHRINQHFLLGQFDEGTKIIPEIADNLNGFMDRLDMHYILIFYYKFACMYFGNQEYRKAVFWLNKIINAKNVDLRSDIQSFARILNLICHYELENTDLVDYYILSTYRFMIKKENLYLFQRYILKFLKNLNNIKPDQLNDAFITLRNQLLPLKKNPYEKRAFNYFDIISWLESKIHNRPVQDVIGENARKRIKLIEDSDPVKS</sequence>
<dbReference type="RefSeq" id="WP_346750723.1">
    <property type="nucleotide sequence ID" value="NZ_JAUJEA010000001.1"/>
</dbReference>
<gene>
    <name evidence="1" type="ORF">QQ008_05000</name>
</gene>
<evidence type="ECO:0000313" key="2">
    <source>
        <dbReference type="Proteomes" id="UP001172082"/>
    </source>
</evidence>
<accession>A0ABT8KJ15</accession>
<evidence type="ECO:0000313" key="1">
    <source>
        <dbReference type="EMBL" id="MDN5200701.1"/>
    </source>
</evidence>
<protein>
    <submittedName>
        <fullName evidence="1">Uncharacterized protein</fullName>
    </submittedName>
</protein>
<dbReference type="EMBL" id="JAUJEA010000001">
    <property type="protein sequence ID" value="MDN5200701.1"/>
    <property type="molecule type" value="Genomic_DNA"/>
</dbReference>
<name>A0ABT8KJ15_9BACT</name>
<organism evidence="1 2">
    <name type="scientific">Splendidivirga corallicola</name>
    <dbReference type="NCBI Taxonomy" id="3051826"/>
    <lineage>
        <taxon>Bacteria</taxon>
        <taxon>Pseudomonadati</taxon>
        <taxon>Bacteroidota</taxon>
        <taxon>Cytophagia</taxon>
        <taxon>Cytophagales</taxon>
        <taxon>Splendidivirgaceae</taxon>
        <taxon>Splendidivirga</taxon>
    </lineage>
</organism>
<comment type="caution">
    <text evidence="1">The sequence shown here is derived from an EMBL/GenBank/DDBJ whole genome shotgun (WGS) entry which is preliminary data.</text>
</comment>
<proteinExistence type="predicted"/>
<reference evidence="1" key="1">
    <citation type="submission" date="2023-06" db="EMBL/GenBank/DDBJ databases">
        <title>Genomic of Parafulvivirga corallium.</title>
        <authorList>
            <person name="Wang G."/>
        </authorList>
    </citation>
    <scope>NUCLEOTIDE SEQUENCE</scope>
    <source>
        <strain evidence="1">BMA10</strain>
    </source>
</reference>
<dbReference type="Proteomes" id="UP001172082">
    <property type="component" value="Unassembled WGS sequence"/>
</dbReference>